<dbReference type="Proteomes" id="UP000799092">
    <property type="component" value="Unassembled WGS sequence"/>
</dbReference>
<dbReference type="OrthoDB" id="9801392at2"/>
<feature type="domain" description="Plasmid pRiA4b Orf3-like" evidence="1">
    <location>
        <begin position="2"/>
        <end position="206"/>
    </location>
</feature>
<reference evidence="2" key="1">
    <citation type="submission" date="2019-11" db="EMBL/GenBank/DDBJ databases">
        <authorList>
            <person name="Li J."/>
        </authorList>
    </citation>
    <scope>NUCLEOTIDE SEQUENCE</scope>
    <source>
        <strain evidence="2">B6B</strain>
    </source>
</reference>
<dbReference type="RefSeq" id="WP_153734780.1">
    <property type="nucleotide sequence ID" value="NZ_WJNG01000001.1"/>
</dbReference>
<evidence type="ECO:0000259" key="1">
    <source>
        <dbReference type="Pfam" id="PF07929"/>
    </source>
</evidence>
<organism evidence="2 3">
    <name type="scientific">Aquibacillus halophilus</name>
    <dbReference type="NCBI Taxonomy" id="930132"/>
    <lineage>
        <taxon>Bacteria</taxon>
        <taxon>Bacillati</taxon>
        <taxon>Bacillota</taxon>
        <taxon>Bacilli</taxon>
        <taxon>Bacillales</taxon>
        <taxon>Bacillaceae</taxon>
        <taxon>Aquibacillus</taxon>
    </lineage>
</organism>
<dbReference type="PANTHER" id="PTHR41878:SF1">
    <property type="entry name" value="TNPR PROTEIN"/>
    <property type="match status" value="1"/>
</dbReference>
<comment type="caution">
    <text evidence="2">The sequence shown here is derived from an EMBL/GenBank/DDBJ whole genome shotgun (WGS) entry which is preliminary data.</text>
</comment>
<dbReference type="Pfam" id="PF07929">
    <property type="entry name" value="PRiA4_ORF3"/>
    <property type="match status" value="1"/>
</dbReference>
<dbReference type="SUPFAM" id="SSF159941">
    <property type="entry name" value="MM3350-like"/>
    <property type="match status" value="1"/>
</dbReference>
<accession>A0A6A8DB91</accession>
<dbReference type="AlphaFoldDB" id="A0A6A8DB91"/>
<sequence length="234" mass="27949">MKAYQIKIELLDSDPLIWRRVIMPAAATFNRLNDVIQITTNFQSGYTYEPYHLFEFDIREENLVVSNNEEAYQENKAYKEMYKKVKLDKENDPRGIIARKLKTTIRQPQTIKIDKYIEKYGQLDYTYDFGDNWQFRIILEEITEDYYYGYPTLIDGAETAPPEDVGGIPGYYDFLAVYHDKKHPNYEEIRAWAKEQKYKEYDVESINDILKFIKYKKTEWDKLGIDPYSGKKVK</sequence>
<dbReference type="PANTHER" id="PTHR41878">
    <property type="entry name" value="LEXA REPRESSOR-RELATED"/>
    <property type="match status" value="1"/>
</dbReference>
<dbReference type="EMBL" id="WJNG01000001">
    <property type="protein sequence ID" value="MRH41109.1"/>
    <property type="molecule type" value="Genomic_DNA"/>
</dbReference>
<evidence type="ECO:0000313" key="3">
    <source>
        <dbReference type="Proteomes" id="UP000799092"/>
    </source>
</evidence>
<dbReference type="Gene3D" id="3.10.290.30">
    <property type="entry name" value="MM3350-like"/>
    <property type="match status" value="1"/>
</dbReference>
<proteinExistence type="predicted"/>
<name>A0A6A8DB91_9BACI</name>
<keyword evidence="3" id="KW-1185">Reference proteome</keyword>
<protein>
    <submittedName>
        <fullName evidence="2">Plasmid pRiA4b ORF-3 family protein</fullName>
    </submittedName>
</protein>
<dbReference type="InterPro" id="IPR024047">
    <property type="entry name" value="MM3350-like_sf"/>
</dbReference>
<dbReference type="InterPro" id="IPR012912">
    <property type="entry name" value="Plasmid_pRiA4b_Orf3-like"/>
</dbReference>
<gene>
    <name evidence="2" type="ORF">GH741_00285</name>
</gene>
<evidence type="ECO:0000313" key="2">
    <source>
        <dbReference type="EMBL" id="MRH41109.1"/>
    </source>
</evidence>